<feature type="transmembrane region" description="Helical" evidence="1">
    <location>
        <begin position="83"/>
        <end position="103"/>
    </location>
</feature>
<evidence type="ECO:0000313" key="2">
    <source>
        <dbReference type="EMBL" id="NNU27325.1"/>
    </source>
</evidence>
<evidence type="ECO:0000313" key="3">
    <source>
        <dbReference type="Proteomes" id="UP000557204"/>
    </source>
</evidence>
<dbReference type="Pfam" id="PF08592">
    <property type="entry name" value="Anthrone_oxy"/>
    <property type="match status" value="1"/>
</dbReference>
<comment type="caution">
    <text evidence="2">The sequence shown here is derived from an EMBL/GenBank/DDBJ whole genome shotgun (WGS) entry which is preliminary data.</text>
</comment>
<dbReference type="Proteomes" id="UP000557204">
    <property type="component" value="Unassembled WGS sequence"/>
</dbReference>
<evidence type="ECO:0000256" key="1">
    <source>
        <dbReference type="SAM" id="Phobius"/>
    </source>
</evidence>
<name>A0A849K6C7_9MICO</name>
<feature type="transmembrane region" description="Helical" evidence="1">
    <location>
        <begin position="57"/>
        <end position="77"/>
    </location>
</feature>
<keyword evidence="3" id="KW-1185">Reference proteome</keyword>
<keyword evidence="1" id="KW-1133">Transmembrane helix</keyword>
<accession>A0A849K6C7</accession>
<organism evidence="2 3">
    <name type="scientific">Isoptericola sediminis</name>
    <dbReference type="NCBI Taxonomy" id="2733572"/>
    <lineage>
        <taxon>Bacteria</taxon>
        <taxon>Bacillati</taxon>
        <taxon>Actinomycetota</taxon>
        <taxon>Actinomycetes</taxon>
        <taxon>Micrococcales</taxon>
        <taxon>Promicromonosporaceae</taxon>
        <taxon>Isoptericola</taxon>
    </lineage>
</organism>
<dbReference type="AlphaFoldDB" id="A0A849K6C7"/>
<keyword evidence="1" id="KW-0472">Membrane</keyword>
<reference evidence="2 3" key="1">
    <citation type="submission" date="2020-05" db="EMBL/GenBank/DDBJ databases">
        <title>Genome sequence of Isoptericola sp. JC619 isolated from Chilika lagoon, India.</title>
        <authorList>
            <person name="Kumar D."/>
            <person name="Appam K."/>
            <person name="Gandham S."/>
            <person name="Uppada J."/>
            <person name="Sasikala C."/>
            <person name="Venkata Ramana C."/>
        </authorList>
    </citation>
    <scope>NUCLEOTIDE SEQUENCE [LARGE SCALE GENOMIC DNA]</scope>
    <source>
        <strain evidence="2 3">JC619</strain>
    </source>
</reference>
<feature type="transmembrane region" description="Helical" evidence="1">
    <location>
        <begin position="6"/>
        <end position="36"/>
    </location>
</feature>
<protein>
    <submittedName>
        <fullName evidence="2">DUF1772 domain-containing protein</fullName>
    </submittedName>
</protein>
<keyword evidence="1" id="KW-0812">Transmembrane</keyword>
<sequence>MTAFEVLAAAAAVATGLAGGVLFAFSGFVMAGLQRLTPDAAAAAMRGINVTAVRPPLMILLLAAVVLPAATGVIGLVTEAEGAWWALAAALLTFVGVLAVTGLRNVPLNDRLAAAEEPGVEWVRYVGPWLRWNHVRTAAGGVASLVLAVIA</sequence>
<dbReference type="InterPro" id="IPR013901">
    <property type="entry name" value="Anthrone_oxy"/>
</dbReference>
<dbReference type="RefSeq" id="WP_171246831.1">
    <property type="nucleotide sequence ID" value="NZ_JABFAJ010000012.1"/>
</dbReference>
<dbReference type="EMBL" id="JABFAJ010000012">
    <property type="protein sequence ID" value="NNU27325.1"/>
    <property type="molecule type" value="Genomic_DNA"/>
</dbReference>
<gene>
    <name evidence="2" type="ORF">HLI28_07185</name>
</gene>
<proteinExistence type="predicted"/>